<proteinExistence type="predicted"/>
<evidence type="ECO:0000313" key="1">
    <source>
        <dbReference type="EMBL" id="KAH7160800.1"/>
    </source>
</evidence>
<dbReference type="OrthoDB" id="5213862at2759"/>
<dbReference type="AlphaFoldDB" id="A0A9P9FDB9"/>
<accession>A0A9P9FDB9</accession>
<protein>
    <submittedName>
        <fullName evidence="1">Uncharacterized protein</fullName>
    </submittedName>
</protein>
<keyword evidence="2" id="KW-1185">Reference proteome</keyword>
<dbReference type="EMBL" id="JAGMUV010000004">
    <property type="protein sequence ID" value="KAH7160800.1"/>
    <property type="molecule type" value="Genomic_DNA"/>
</dbReference>
<name>A0A9P9FDB9_9HYPO</name>
<comment type="caution">
    <text evidence="1">The sequence shown here is derived from an EMBL/GenBank/DDBJ whole genome shotgun (WGS) entry which is preliminary data.</text>
</comment>
<organism evidence="1 2">
    <name type="scientific">Dactylonectria macrodidyma</name>
    <dbReference type="NCBI Taxonomy" id="307937"/>
    <lineage>
        <taxon>Eukaryota</taxon>
        <taxon>Fungi</taxon>
        <taxon>Dikarya</taxon>
        <taxon>Ascomycota</taxon>
        <taxon>Pezizomycotina</taxon>
        <taxon>Sordariomycetes</taxon>
        <taxon>Hypocreomycetidae</taxon>
        <taxon>Hypocreales</taxon>
        <taxon>Nectriaceae</taxon>
        <taxon>Dactylonectria</taxon>
    </lineage>
</organism>
<reference evidence="1" key="1">
    <citation type="journal article" date="2021" name="Nat. Commun.">
        <title>Genetic determinants of endophytism in the Arabidopsis root mycobiome.</title>
        <authorList>
            <person name="Mesny F."/>
            <person name="Miyauchi S."/>
            <person name="Thiergart T."/>
            <person name="Pickel B."/>
            <person name="Atanasova L."/>
            <person name="Karlsson M."/>
            <person name="Huettel B."/>
            <person name="Barry K.W."/>
            <person name="Haridas S."/>
            <person name="Chen C."/>
            <person name="Bauer D."/>
            <person name="Andreopoulos W."/>
            <person name="Pangilinan J."/>
            <person name="LaButti K."/>
            <person name="Riley R."/>
            <person name="Lipzen A."/>
            <person name="Clum A."/>
            <person name="Drula E."/>
            <person name="Henrissat B."/>
            <person name="Kohler A."/>
            <person name="Grigoriev I.V."/>
            <person name="Martin F.M."/>
            <person name="Hacquard S."/>
        </authorList>
    </citation>
    <scope>NUCLEOTIDE SEQUENCE</scope>
    <source>
        <strain evidence="1">MPI-CAGE-AT-0147</strain>
    </source>
</reference>
<evidence type="ECO:0000313" key="2">
    <source>
        <dbReference type="Proteomes" id="UP000738349"/>
    </source>
</evidence>
<dbReference type="Proteomes" id="UP000738349">
    <property type="component" value="Unassembled WGS sequence"/>
</dbReference>
<gene>
    <name evidence="1" type="ORF">EDB81DRAFT_326936</name>
</gene>
<sequence length="281" mass="30238">MTGLNPPWRPDHAYVLTPHVEVTSEVAALAAGRHTWWTAIEITGRLSPILSGGADPKAQSRPDFCIELPIHSRGGGFEFGSLDDLSVEVLPTGSSSILQVLREQTLPSFLHAGSSILILAQIQIEVKKATPVRKSSSGHNRQNSADLMEDLAAELGDSQIGYAHIRVSYRHSAFPTLRDVTRLGGGVSSVQSRVDTVATASVKIHNMLSPWSPPPLRGAESLFPLIGRHWGVEKAKVMIQQMGNHECTPSMFAHSMAQPAWSQLDVDGDDAEGIAMLASSA</sequence>